<feature type="transmembrane region" description="Helical" evidence="1">
    <location>
        <begin position="63"/>
        <end position="80"/>
    </location>
</feature>
<accession>A0ABW1G964</accession>
<evidence type="ECO:0000256" key="1">
    <source>
        <dbReference type="SAM" id="Phobius"/>
    </source>
</evidence>
<evidence type="ECO:0000313" key="3">
    <source>
        <dbReference type="Proteomes" id="UP001596174"/>
    </source>
</evidence>
<dbReference type="EMBL" id="JBHSQJ010000089">
    <property type="protein sequence ID" value="MFC5909831.1"/>
    <property type="molecule type" value="Genomic_DNA"/>
</dbReference>
<dbReference type="Proteomes" id="UP001596174">
    <property type="component" value="Unassembled WGS sequence"/>
</dbReference>
<sequence length="166" mass="17579">MSTHHAAPTTLPRLAVPHWSASGALLWLLRLVTAAGLAIDAFVHADLAPGYDPVAASISQGDLFRIEAGFAAAAALLVLVAGRHWTVWAFALGVALGGVAAVMVYRYVDIGAFGPFPDMYEPTWYPEKTASVIAEAVAAVTAAAGLTLTWRQARRRAAEFRAGRRP</sequence>
<evidence type="ECO:0000313" key="2">
    <source>
        <dbReference type="EMBL" id="MFC5909831.1"/>
    </source>
</evidence>
<feature type="transmembrane region" description="Helical" evidence="1">
    <location>
        <begin position="87"/>
        <end position="108"/>
    </location>
</feature>
<feature type="transmembrane region" description="Helical" evidence="1">
    <location>
        <begin position="128"/>
        <end position="150"/>
    </location>
</feature>
<keyword evidence="1" id="KW-1133">Transmembrane helix</keyword>
<feature type="transmembrane region" description="Helical" evidence="1">
    <location>
        <begin position="21"/>
        <end position="43"/>
    </location>
</feature>
<keyword evidence="1" id="KW-0812">Transmembrane</keyword>
<keyword evidence="3" id="KW-1185">Reference proteome</keyword>
<comment type="caution">
    <text evidence="2">The sequence shown here is derived from an EMBL/GenBank/DDBJ whole genome shotgun (WGS) entry which is preliminary data.</text>
</comment>
<dbReference type="RefSeq" id="WP_380585970.1">
    <property type="nucleotide sequence ID" value="NZ_JBHSQJ010000089.1"/>
</dbReference>
<name>A0ABW1G964_9ACTN</name>
<organism evidence="2 3">
    <name type="scientific">Streptacidiphilus monticola</name>
    <dbReference type="NCBI Taxonomy" id="2161674"/>
    <lineage>
        <taxon>Bacteria</taxon>
        <taxon>Bacillati</taxon>
        <taxon>Actinomycetota</taxon>
        <taxon>Actinomycetes</taxon>
        <taxon>Kitasatosporales</taxon>
        <taxon>Streptomycetaceae</taxon>
        <taxon>Streptacidiphilus</taxon>
    </lineage>
</organism>
<gene>
    <name evidence="2" type="ORF">ACFP3V_21780</name>
</gene>
<protein>
    <recommendedName>
        <fullName evidence="4">DoxX family membrane protein</fullName>
    </recommendedName>
</protein>
<keyword evidence="1" id="KW-0472">Membrane</keyword>
<proteinExistence type="predicted"/>
<reference evidence="3" key="1">
    <citation type="journal article" date="2019" name="Int. J. Syst. Evol. Microbiol.">
        <title>The Global Catalogue of Microorganisms (GCM) 10K type strain sequencing project: providing services to taxonomists for standard genome sequencing and annotation.</title>
        <authorList>
            <consortium name="The Broad Institute Genomics Platform"/>
            <consortium name="The Broad Institute Genome Sequencing Center for Infectious Disease"/>
            <person name="Wu L."/>
            <person name="Ma J."/>
        </authorList>
    </citation>
    <scope>NUCLEOTIDE SEQUENCE [LARGE SCALE GENOMIC DNA]</scope>
    <source>
        <strain evidence="3">JCM 4816</strain>
    </source>
</reference>
<evidence type="ECO:0008006" key="4">
    <source>
        <dbReference type="Google" id="ProtNLM"/>
    </source>
</evidence>